<gene>
    <name evidence="6" type="ORF">L211DRAFT_832542</name>
</gene>
<keyword evidence="2" id="KW-0963">Cytoplasm</keyword>
<evidence type="ECO:0000259" key="4">
    <source>
        <dbReference type="Pfam" id="PF10447"/>
    </source>
</evidence>
<sequence>MPLPTSGIAVPGQPLGTTAEFLPGTGIHIRKDGQLSANIVGRIHISPTTTPPTLSLLSSPQDTTNSATIVNPATLLPQVGSTVLCRVTRTNPRQANVSIFALDVVPPKGTVVVVDGAVAAATSTSIPTGDTFPGVIRVQDVRATEKDKVRIASSFKPGDIVRAAVISLGDQSNYYLSTGRNELGVVVARTDSGDLLYPKSWKEMICSRTGIVEERKVAKPI</sequence>
<dbReference type="InterPro" id="IPR039771">
    <property type="entry name" value="Csl4"/>
</dbReference>
<dbReference type="Gene3D" id="2.40.50.140">
    <property type="entry name" value="Nucleic acid-binding proteins"/>
    <property type="match status" value="1"/>
</dbReference>
<dbReference type="EMBL" id="ML121527">
    <property type="protein sequence ID" value="RPB29847.1"/>
    <property type="molecule type" value="Genomic_DNA"/>
</dbReference>
<dbReference type="AlphaFoldDB" id="A0A3N4M4C4"/>
<dbReference type="FunCoup" id="A0A3N4M4C4">
    <property type="interactions" value="301"/>
</dbReference>
<dbReference type="InterPro" id="IPR025721">
    <property type="entry name" value="Exosome_cplx_N_dom"/>
</dbReference>
<dbReference type="GO" id="GO:0005737">
    <property type="term" value="C:cytoplasm"/>
    <property type="evidence" value="ECO:0007669"/>
    <property type="project" value="TreeGrafter"/>
</dbReference>
<dbReference type="GO" id="GO:0006396">
    <property type="term" value="P:RNA processing"/>
    <property type="evidence" value="ECO:0007669"/>
    <property type="project" value="InterPro"/>
</dbReference>
<dbReference type="PANTHER" id="PTHR12686:SF8">
    <property type="entry name" value="EXOSOME COMPLEX COMPONENT CSL4"/>
    <property type="match status" value="1"/>
</dbReference>
<comment type="subcellular location">
    <subcellularLocation>
        <location evidence="1">Nucleus</location>
        <location evidence="1">Nucleolus</location>
    </subcellularLocation>
</comment>
<dbReference type="Pfam" id="PF14382">
    <property type="entry name" value="ECR1_N"/>
    <property type="match status" value="1"/>
</dbReference>
<evidence type="ECO:0000259" key="5">
    <source>
        <dbReference type="Pfam" id="PF14382"/>
    </source>
</evidence>
<dbReference type="InterPro" id="IPR012340">
    <property type="entry name" value="NA-bd_OB-fold"/>
</dbReference>
<evidence type="ECO:0000313" key="7">
    <source>
        <dbReference type="Proteomes" id="UP000267821"/>
    </source>
</evidence>
<name>A0A3N4M4C4_9PEZI</name>
<dbReference type="STRING" id="1051890.A0A3N4M4C4"/>
<dbReference type="PANTHER" id="PTHR12686">
    <property type="entry name" value="3'-5' EXORIBONUCLEASE CSL4-RELATED"/>
    <property type="match status" value="1"/>
</dbReference>
<dbReference type="GO" id="GO:0000176">
    <property type="term" value="C:nuclear exosome (RNase complex)"/>
    <property type="evidence" value="ECO:0007669"/>
    <property type="project" value="TreeGrafter"/>
</dbReference>
<protein>
    <submittedName>
        <fullName evidence="6">Uncharacterized protein</fullName>
    </submittedName>
</protein>
<dbReference type="GO" id="GO:0005730">
    <property type="term" value="C:nucleolus"/>
    <property type="evidence" value="ECO:0007669"/>
    <property type="project" value="UniProtKB-SubCell"/>
</dbReference>
<evidence type="ECO:0000256" key="2">
    <source>
        <dbReference type="ARBA" id="ARBA00022490"/>
    </source>
</evidence>
<feature type="domain" description="Exosome complex component N-terminal" evidence="5">
    <location>
        <begin position="8"/>
        <end position="45"/>
    </location>
</feature>
<evidence type="ECO:0000313" key="6">
    <source>
        <dbReference type="EMBL" id="RPB29847.1"/>
    </source>
</evidence>
<feature type="domain" description="Exosome complex component CSL4 C-terminal" evidence="4">
    <location>
        <begin position="76"/>
        <end position="168"/>
    </location>
</feature>
<proteinExistence type="predicted"/>
<dbReference type="CDD" id="cd05791">
    <property type="entry name" value="S1_CSL4"/>
    <property type="match status" value="1"/>
</dbReference>
<reference evidence="6 7" key="1">
    <citation type="journal article" date="2018" name="Nat. Ecol. Evol.">
        <title>Pezizomycetes genomes reveal the molecular basis of ectomycorrhizal truffle lifestyle.</title>
        <authorList>
            <person name="Murat C."/>
            <person name="Payen T."/>
            <person name="Noel B."/>
            <person name="Kuo A."/>
            <person name="Morin E."/>
            <person name="Chen J."/>
            <person name="Kohler A."/>
            <person name="Krizsan K."/>
            <person name="Balestrini R."/>
            <person name="Da Silva C."/>
            <person name="Montanini B."/>
            <person name="Hainaut M."/>
            <person name="Levati E."/>
            <person name="Barry K.W."/>
            <person name="Belfiori B."/>
            <person name="Cichocki N."/>
            <person name="Clum A."/>
            <person name="Dockter R.B."/>
            <person name="Fauchery L."/>
            <person name="Guy J."/>
            <person name="Iotti M."/>
            <person name="Le Tacon F."/>
            <person name="Lindquist E.A."/>
            <person name="Lipzen A."/>
            <person name="Malagnac F."/>
            <person name="Mello A."/>
            <person name="Molinier V."/>
            <person name="Miyauchi S."/>
            <person name="Poulain J."/>
            <person name="Riccioni C."/>
            <person name="Rubini A."/>
            <person name="Sitrit Y."/>
            <person name="Splivallo R."/>
            <person name="Traeger S."/>
            <person name="Wang M."/>
            <person name="Zifcakova L."/>
            <person name="Wipf D."/>
            <person name="Zambonelli A."/>
            <person name="Paolocci F."/>
            <person name="Nowrousian M."/>
            <person name="Ottonello S."/>
            <person name="Baldrian P."/>
            <person name="Spatafora J.W."/>
            <person name="Henrissat B."/>
            <person name="Nagy L.G."/>
            <person name="Aury J.M."/>
            <person name="Wincker P."/>
            <person name="Grigoriev I.V."/>
            <person name="Bonfante P."/>
            <person name="Martin F.M."/>
        </authorList>
    </citation>
    <scope>NUCLEOTIDE SEQUENCE [LARGE SCALE GENOMIC DNA]</scope>
    <source>
        <strain evidence="6 7">ATCC MYA-4762</strain>
    </source>
</reference>
<dbReference type="SUPFAM" id="SSF110324">
    <property type="entry name" value="Ribosomal L27 protein-like"/>
    <property type="match status" value="1"/>
</dbReference>
<organism evidence="6 7">
    <name type="scientific">Terfezia boudieri ATCC MYA-4762</name>
    <dbReference type="NCBI Taxonomy" id="1051890"/>
    <lineage>
        <taxon>Eukaryota</taxon>
        <taxon>Fungi</taxon>
        <taxon>Dikarya</taxon>
        <taxon>Ascomycota</taxon>
        <taxon>Pezizomycotina</taxon>
        <taxon>Pezizomycetes</taxon>
        <taxon>Pezizales</taxon>
        <taxon>Pezizaceae</taxon>
        <taxon>Terfezia</taxon>
    </lineage>
</organism>
<dbReference type="InterPro" id="IPR019495">
    <property type="entry name" value="EXOSC1_C"/>
</dbReference>
<accession>A0A3N4M4C4</accession>
<dbReference type="OrthoDB" id="440760at2759"/>
<dbReference type="Gene3D" id="2.40.50.100">
    <property type="match status" value="1"/>
</dbReference>
<dbReference type="Proteomes" id="UP000267821">
    <property type="component" value="Unassembled WGS sequence"/>
</dbReference>
<evidence type="ECO:0000256" key="1">
    <source>
        <dbReference type="ARBA" id="ARBA00004604"/>
    </source>
</evidence>
<dbReference type="InParanoid" id="A0A3N4M4C4"/>
<dbReference type="GO" id="GO:0003723">
    <property type="term" value="F:RNA binding"/>
    <property type="evidence" value="ECO:0007669"/>
    <property type="project" value="InterPro"/>
</dbReference>
<keyword evidence="3" id="KW-0271">Exosome</keyword>
<dbReference type="Pfam" id="PF10447">
    <property type="entry name" value="EXOSC1"/>
    <property type="match status" value="1"/>
</dbReference>
<keyword evidence="7" id="KW-1185">Reference proteome</keyword>
<evidence type="ECO:0000256" key="3">
    <source>
        <dbReference type="ARBA" id="ARBA00022835"/>
    </source>
</evidence>
<dbReference type="SUPFAM" id="SSF50249">
    <property type="entry name" value="Nucleic acid-binding proteins"/>
    <property type="match status" value="1"/>
</dbReference>